<gene>
    <name evidence="1" type="ordered locus">Afer_2005</name>
</gene>
<organism evidence="1 2">
    <name type="scientific">Acidimicrobium ferrooxidans (strain DSM 10331 / JCM 15462 / NBRC 103882 / ICP)</name>
    <dbReference type="NCBI Taxonomy" id="525909"/>
    <lineage>
        <taxon>Bacteria</taxon>
        <taxon>Bacillati</taxon>
        <taxon>Actinomycetota</taxon>
        <taxon>Acidimicrobiia</taxon>
        <taxon>Acidimicrobiales</taxon>
        <taxon>Acidimicrobiaceae</taxon>
        <taxon>Acidimicrobium</taxon>
    </lineage>
</organism>
<dbReference type="RefSeq" id="WP_015799383.1">
    <property type="nucleotide sequence ID" value="NC_013124.1"/>
</dbReference>
<proteinExistence type="predicted"/>
<reference evidence="1 2" key="1">
    <citation type="journal article" date="2009" name="Stand. Genomic Sci.">
        <title>Complete genome sequence of Acidimicrobium ferrooxidans type strain (ICP).</title>
        <authorList>
            <person name="Clum A."/>
            <person name="Nolan M."/>
            <person name="Lang E."/>
            <person name="Glavina Del Rio T."/>
            <person name="Tice H."/>
            <person name="Copeland A."/>
            <person name="Cheng J.F."/>
            <person name="Lucas S."/>
            <person name="Chen F."/>
            <person name="Bruce D."/>
            <person name="Goodwin L."/>
            <person name="Pitluck S."/>
            <person name="Ivanova N."/>
            <person name="Mavrommatis K."/>
            <person name="Mikhailova N."/>
            <person name="Pati A."/>
            <person name="Chen A."/>
            <person name="Palaniappan K."/>
            <person name="Goker M."/>
            <person name="Spring S."/>
            <person name="Land M."/>
            <person name="Hauser L."/>
            <person name="Chang Y.J."/>
            <person name="Jeffries C.C."/>
            <person name="Chain P."/>
            <person name="Bristow J."/>
            <person name="Eisen J.A."/>
            <person name="Markowitz V."/>
            <person name="Hugenholtz P."/>
            <person name="Kyrpides N.C."/>
            <person name="Klenk H.P."/>
            <person name="Lapidus A."/>
        </authorList>
    </citation>
    <scope>NUCLEOTIDE SEQUENCE [LARGE SCALE GENOMIC DNA]</scope>
    <source>
        <strain evidence="2">DSM 10331 / JCM 15462 / NBRC 103882 / ICP</strain>
    </source>
</reference>
<dbReference type="Gene3D" id="3.30.450.20">
    <property type="entry name" value="PAS domain"/>
    <property type="match status" value="1"/>
</dbReference>
<dbReference type="Proteomes" id="UP000000771">
    <property type="component" value="Chromosome"/>
</dbReference>
<dbReference type="Pfam" id="PF22673">
    <property type="entry name" value="MCP-like_PDC_1"/>
    <property type="match status" value="1"/>
</dbReference>
<protein>
    <recommendedName>
        <fullName evidence="3">Cache domain-containing protein</fullName>
    </recommendedName>
</protein>
<evidence type="ECO:0008006" key="3">
    <source>
        <dbReference type="Google" id="ProtNLM"/>
    </source>
</evidence>
<dbReference type="OrthoDB" id="8687362at2"/>
<sequence>MSPPDVLDELIGTLATAMSDVRALLDDLAHEAATHDAVEVLVRRELSRPGSIVLGAGVIRAGGRADSLWWWWRRGTVTSELLVALEPTSLTFYDVEHQPWFLEPLQSGTLNLVGPYLDRSGTNLMVVTVSRPAPGAPAGIVGADLSLDAIFRLLVATPAGRQLPWVLENLEGRVIASADPAITVGERDVGPWRIQRACPMLPWRVVVRASAAASDSFASG</sequence>
<dbReference type="AlphaFoldDB" id="C7M2B8"/>
<dbReference type="CDD" id="cd12913">
    <property type="entry name" value="PDC1_MCP_like"/>
    <property type="match status" value="1"/>
</dbReference>
<dbReference type="EMBL" id="CP001631">
    <property type="protein sequence ID" value="ACU54907.1"/>
    <property type="molecule type" value="Genomic_DNA"/>
</dbReference>
<dbReference type="HOGENOM" id="CLU_1253692_0_0_11"/>
<dbReference type="STRING" id="525909.Afer_2005"/>
<accession>C7M2B8</accession>
<evidence type="ECO:0000313" key="1">
    <source>
        <dbReference type="EMBL" id="ACU54907.1"/>
    </source>
</evidence>
<evidence type="ECO:0000313" key="2">
    <source>
        <dbReference type="Proteomes" id="UP000000771"/>
    </source>
</evidence>
<name>C7M2B8_ACIFD</name>
<keyword evidence="2" id="KW-1185">Reference proteome</keyword>
<dbReference type="KEGG" id="afo:Afer_2005"/>